<dbReference type="PANTHER" id="PTHR43414:SF6">
    <property type="entry name" value="MULTIDRUG RESISTANCE PROTEIN MDTG"/>
    <property type="match status" value="1"/>
</dbReference>
<feature type="transmembrane region" description="Helical" evidence="7">
    <location>
        <begin position="223"/>
        <end position="246"/>
    </location>
</feature>
<dbReference type="InterPro" id="IPR011701">
    <property type="entry name" value="MFS"/>
</dbReference>
<evidence type="ECO:0000256" key="3">
    <source>
        <dbReference type="ARBA" id="ARBA00022475"/>
    </source>
</evidence>
<dbReference type="PANTHER" id="PTHR43414">
    <property type="entry name" value="MULTIDRUG RESISTANCE PROTEIN MDTG"/>
    <property type="match status" value="1"/>
</dbReference>
<evidence type="ECO:0000256" key="6">
    <source>
        <dbReference type="ARBA" id="ARBA00023136"/>
    </source>
</evidence>
<dbReference type="SUPFAM" id="SSF103473">
    <property type="entry name" value="MFS general substrate transporter"/>
    <property type="match status" value="1"/>
</dbReference>
<feature type="transmembrane region" description="Helical" evidence="7">
    <location>
        <begin position="140"/>
        <end position="164"/>
    </location>
</feature>
<dbReference type="InterPro" id="IPR036259">
    <property type="entry name" value="MFS_trans_sf"/>
</dbReference>
<dbReference type="AlphaFoldDB" id="A0A329YEM3"/>
<reference evidence="9 10" key="1">
    <citation type="submission" date="2018-06" db="EMBL/GenBank/DDBJ databases">
        <title>Whole Genome Sequence of an efficient microsymbiont, Rhizobium tropici.</title>
        <authorList>
            <person name="Srinivasan R."/>
            <person name="Singh H.V."/>
            <person name="Srivastava R."/>
            <person name="Kumari B."/>
            <person name="Radhakrishna A."/>
        </authorList>
    </citation>
    <scope>NUCLEOTIDE SEQUENCE [LARGE SCALE GENOMIC DNA]</scope>
    <source>
        <strain evidence="9 10">IGFRI Rhizo-19</strain>
    </source>
</reference>
<keyword evidence="4 7" id="KW-0812">Transmembrane</keyword>
<feature type="domain" description="Major facilitator superfamily (MFS) profile" evidence="8">
    <location>
        <begin position="13"/>
        <end position="401"/>
    </location>
</feature>
<keyword evidence="5 7" id="KW-1133">Transmembrane helix</keyword>
<dbReference type="Proteomes" id="UP000251205">
    <property type="component" value="Unassembled WGS sequence"/>
</dbReference>
<evidence type="ECO:0000259" key="8">
    <source>
        <dbReference type="PROSITE" id="PS50850"/>
    </source>
</evidence>
<comment type="subcellular location">
    <subcellularLocation>
        <location evidence="1">Cell membrane</location>
        <topology evidence="1">Multi-pass membrane protein</topology>
    </subcellularLocation>
</comment>
<feature type="transmembrane region" description="Helical" evidence="7">
    <location>
        <begin position="285"/>
        <end position="306"/>
    </location>
</feature>
<feature type="transmembrane region" description="Helical" evidence="7">
    <location>
        <begin position="108"/>
        <end position="128"/>
    </location>
</feature>
<keyword evidence="6 7" id="KW-0472">Membrane</keyword>
<feature type="transmembrane region" description="Helical" evidence="7">
    <location>
        <begin position="312"/>
        <end position="336"/>
    </location>
</feature>
<keyword evidence="3" id="KW-1003">Cell membrane</keyword>
<dbReference type="RefSeq" id="WP_112342096.1">
    <property type="nucleotide sequence ID" value="NZ_QMKK01000030.1"/>
</dbReference>
<evidence type="ECO:0000256" key="4">
    <source>
        <dbReference type="ARBA" id="ARBA00022692"/>
    </source>
</evidence>
<dbReference type="Gene3D" id="1.20.1250.20">
    <property type="entry name" value="MFS general substrate transporter like domains"/>
    <property type="match status" value="1"/>
</dbReference>
<organism evidence="9 10">
    <name type="scientific">Rhizobium tropici</name>
    <dbReference type="NCBI Taxonomy" id="398"/>
    <lineage>
        <taxon>Bacteria</taxon>
        <taxon>Pseudomonadati</taxon>
        <taxon>Pseudomonadota</taxon>
        <taxon>Alphaproteobacteria</taxon>
        <taxon>Hyphomicrobiales</taxon>
        <taxon>Rhizobiaceae</taxon>
        <taxon>Rhizobium/Agrobacterium group</taxon>
        <taxon>Rhizobium</taxon>
    </lineage>
</organism>
<dbReference type="GO" id="GO:0005886">
    <property type="term" value="C:plasma membrane"/>
    <property type="evidence" value="ECO:0007669"/>
    <property type="project" value="UniProtKB-SubCell"/>
</dbReference>
<evidence type="ECO:0000256" key="2">
    <source>
        <dbReference type="ARBA" id="ARBA00022448"/>
    </source>
</evidence>
<protein>
    <submittedName>
        <fullName evidence="9">MFS transporter</fullName>
    </submittedName>
</protein>
<evidence type="ECO:0000256" key="1">
    <source>
        <dbReference type="ARBA" id="ARBA00004651"/>
    </source>
</evidence>
<dbReference type="GO" id="GO:0022857">
    <property type="term" value="F:transmembrane transporter activity"/>
    <property type="evidence" value="ECO:0007669"/>
    <property type="project" value="InterPro"/>
</dbReference>
<feature type="transmembrane region" description="Helical" evidence="7">
    <location>
        <begin position="381"/>
        <end position="400"/>
    </location>
</feature>
<accession>A0A329YEM3</accession>
<proteinExistence type="predicted"/>
<dbReference type="Pfam" id="PF07690">
    <property type="entry name" value="MFS_1"/>
    <property type="match status" value="1"/>
</dbReference>
<feature type="transmembrane region" description="Helical" evidence="7">
    <location>
        <begin position="84"/>
        <end position="102"/>
    </location>
</feature>
<dbReference type="OrthoDB" id="9764259at2"/>
<sequence length="410" mass="43022">MTGTFAVIRGFGPVFAILFGLQFISMGAMEMSGPFWPLRIEELSSSGGIFALAGIGVYVCPMIGVSLTSALWGRMGDRYGNRLMMVRALVGLAITQILVSFAQDVWLILFLRFLQGCCAGYIAPAQAYGIQITGGRNRGVLLTWLQVATNVGSLGGAFLGGLILDVSSFTTINLTAGLICGICAAAAYVILPRPVAEASRADRAQARQNQAFTGQATAPVRGLMALTGMMLASRMVLQVPFALYMAEVFQAPHWVTGFSYGLLALGFVVAAPLWAQFFNDRPASFILGWIVLIAGGCALLTGLAGLTRSVEYFALIYLFWGGLLGGTTPVLVALMSAATADGRQGSVLGAAQSWQQIASVAGIAVGTGTAQIFGLTSVYPLVSLLYAASLLTALGLWLSARSRSPVGDTL</sequence>
<evidence type="ECO:0000256" key="5">
    <source>
        <dbReference type="ARBA" id="ARBA00022989"/>
    </source>
</evidence>
<feature type="transmembrane region" description="Helical" evidence="7">
    <location>
        <begin position="258"/>
        <end position="278"/>
    </location>
</feature>
<feature type="transmembrane region" description="Helical" evidence="7">
    <location>
        <begin position="170"/>
        <end position="191"/>
    </location>
</feature>
<feature type="transmembrane region" description="Helical" evidence="7">
    <location>
        <begin position="49"/>
        <end position="72"/>
    </location>
</feature>
<dbReference type="InterPro" id="IPR020846">
    <property type="entry name" value="MFS_dom"/>
</dbReference>
<dbReference type="EMBL" id="QMKK01000030">
    <property type="protein sequence ID" value="RAX41368.1"/>
    <property type="molecule type" value="Genomic_DNA"/>
</dbReference>
<comment type="caution">
    <text evidence="9">The sequence shown here is derived from an EMBL/GenBank/DDBJ whole genome shotgun (WGS) entry which is preliminary data.</text>
</comment>
<feature type="transmembrane region" description="Helical" evidence="7">
    <location>
        <begin position="7"/>
        <end position="29"/>
    </location>
</feature>
<gene>
    <name evidence="9" type="ORF">DQ393_12545</name>
</gene>
<dbReference type="PROSITE" id="PS50850">
    <property type="entry name" value="MFS"/>
    <property type="match status" value="1"/>
</dbReference>
<keyword evidence="2" id="KW-0813">Transport</keyword>
<name>A0A329YEM3_RHITR</name>
<evidence type="ECO:0000256" key="7">
    <source>
        <dbReference type="SAM" id="Phobius"/>
    </source>
</evidence>
<evidence type="ECO:0000313" key="9">
    <source>
        <dbReference type="EMBL" id="RAX41368.1"/>
    </source>
</evidence>
<evidence type="ECO:0000313" key="10">
    <source>
        <dbReference type="Proteomes" id="UP000251205"/>
    </source>
</evidence>